<keyword evidence="3" id="KW-1185">Reference proteome</keyword>
<evidence type="ECO:0000313" key="2">
    <source>
        <dbReference type="EMBL" id="MFC1415598.1"/>
    </source>
</evidence>
<name>A0ABV6VPI4_9ACTN</name>
<sequence length="149" mass="17323">MDTRRPCPCCGHLVFDIEEGWPGSHVICPVCFWEDDAVQFRWPFMPSGANRVSLVQAQRNFQDFEACDQQGRRSVRPPAADEPLCLDWRPIDPAMDTFEDWGSEDRRPWPDDRSVLCWWLPSFWGLSEEPEPGAGDYVVMSNSQDLWMR</sequence>
<evidence type="ECO:0000259" key="1">
    <source>
        <dbReference type="Pfam" id="PF14206"/>
    </source>
</evidence>
<organism evidence="2 3">
    <name type="scientific">Streptacidiphilus cavernicola</name>
    <dbReference type="NCBI Taxonomy" id="3342716"/>
    <lineage>
        <taxon>Bacteria</taxon>
        <taxon>Bacillati</taxon>
        <taxon>Actinomycetota</taxon>
        <taxon>Actinomycetes</taxon>
        <taxon>Kitasatosporales</taxon>
        <taxon>Streptomycetaceae</taxon>
        <taxon>Streptacidiphilus</taxon>
    </lineage>
</organism>
<dbReference type="RefSeq" id="WP_380531605.1">
    <property type="nucleotide sequence ID" value="NZ_JBHFAB010000002.1"/>
</dbReference>
<proteinExistence type="predicted"/>
<dbReference type="EMBL" id="JBHFAB010000002">
    <property type="protein sequence ID" value="MFC1415598.1"/>
    <property type="molecule type" value="Genomic_DNA"/>
</dbReference>
<comment type="caution">
    <text evidence="2">The sequence shown here is derived from an EMBL/GenBank/DDBJ whole genome shotgun (WGS) entry which is preliminary data.</text>
</comment>
<accession>A0ABV6VPI4</accession>
<gene>
    <name evidence="2" type="ORF">ACEZDE_02915</name>
</gene>
<evidence type="ECO:0000313" key="3">
    <source>
        <dbReference type="Proteomes" id="UP001592531"/>
    </source>
</evidence>
<protein>
    <submittedName>
        <fullName evidence="2">CPCC family cysteine-rich protein</fullName>
    </submittedName>
</protein>
<dbReference type="Pfam" id="PF14206">
    <property type="entry name" value="Cys_rich_CPCC"/>
    <property type="match status" value="1"/>
</dbReference>
<reference evidence="2 3" key="1">
    <citation type="submission" date="2024-09" db="EMBL/GenBank/DDBJ databases">
        <authorList>
            <person name="Lee S.D."/>
        </authorList>
    </citation>
    <scope>NUCLEOTIDE SEQUENCE [LARGE SCALE GENOMIC DNA]</scope>
    <source>
        <strain evidence="2 3">N8-3</strain>
    </source>
</reference>
<dbReference type="InterPro" id="IPR025983">
    <property type="entry name" value="Cys_rich_CPCC"/>
</dbReference>
<dbReference type="Proteomes" id="UP001592531">
    <property type="component" value="Unassembled WGS sequence"/>
</dbReference>
<feature type="domain" description="Cysteine-rich CPCC" evidence="1">
    <location>
        <begin position="6"/>
        <end position="82"/>
    </location>
</feature>